<dbReference type="Pfam" id="PF13671">
    <property type="entry name" value="AAA_33"/>
    <property type="match status" value="1"/>
</dbReference>
<proteinExistence type="predicted"/>
<dbReference type="PANTHER" id="PTHR12083">
    <property type="entry name" value="BIFUNCTIONAL POLYNUCLEOTIDE PHOSPHATASE/KINASE"/>
    <property type="match status" value="1"/>
</dbReference>
<gene>
    <name evidence="1" type="ORF">HHI36_015692</name>
</gene>
<protein>
    <submittedName>
        <fullName evidence="1">Uncharacterized protein</fullName>
    </submittedName>
</protein>
<dbReference type="Gene3D" id="3.40.50.300">
    <property type="entry name" value="P-loop containing nucleotide triphosphate hydrolases"/>
    <property type="match status" value="1"/>
</dbReference>
<name>A0ABD2N762_9CUCU</name>
<reference evidence="1 2" key="1">
    <citation type="journal article" date="2021" name="BMC Biol.">
        <title>Horizontally acquired antibacterial genes associated with adaptive radiation of ladybird beetles.</title>
        <authorList>
            <person name="Li H.S."/>
            <person name="Tang X.F."/>
            <person name="Huang Y.H."/>
            <person name="Xu Z.Y."/>
            <person name="Chen M.L."/>
            <person name="Du X.Y."/>
            <person name="Qiu B.Y."/>
            <person name="Chen P.T."/>
            <person name="Zhang W."/>
            <person name="Slipinski A."/>
            <person name="Escalona H.E."/>
            <person name="Waterhouse R.M."/>
            <person name="Zwick A."/>
            <person name="Pang H."/>
        </authorList>
    </citation>
    <scope>NUCLEOTIDE SEQUENCE [LARGE SCALE GENOMIC DNA]</scope>
    <source>
        <strain evidence="1">SYSU2018</strain>
    </source>
</reference>
<sequence>MPVFDPRKLTSVEYPNYKSNKHDIILMVGSQGSGKSHFCKKELIPNGYVHINRDSLKSWEKCVLMLEQCIGKKKNAVIDNTNPDKASRKKYIDIAKKHGVQCRCLVMSTSFEHCKHNNKFRGLSDKTHEVIGDMLLYTFRKNFEPPEMSEGFSEIVSIPFKPNFESNENEKLYKMFLLES</sequence>
<dbReference type="Proteomes" id="UP001516400">
    <property type="component" value="Unassembled WGS sequence"/>
</dbReference>
<evidence type="ECO:0000313" key="1">
    <source>
        <dbReference type="EMBL" id="KAL3274287.1"/>
    </source>
</evidence>
<dbReference type="InterPro" id="IPR027417">
    <property type="entry name" value="P-loop_NTPase"/>
</dbReference>
<comment type="caution">
    <text evidence="1">The sequence shown here is derived from an EMBL/GenBank/DDBJ whole genome shotgun (WGS) entry which is preliminary data.</text>
</comment>
<evidence type="ECO:0000313" key="2">
    <source>
        <dbReference type="Proteomes" id="UP001516400"/>
    </source>
</evidence>
<dbReference type="EMBL" id="JABFTP020000062">
    <property type="protein sequence ID" value="KAL3274287.1"/>
    <property type="molecule type" value="Genomic_DNA"/>
</dbReference>
<dbReference type="SUPFAM" id="SSF52540">
    <property type="entry name" value="P-loop containing nucleoside triphosphate hydrolases"/>
    <property type="match status" value="1"/>
</dbReference>
<keyword evidence="2" id="KW-1185">Reference proteome</keyword>
<organism evidence="1 2">
    <name type="scientific">Cryptolaemus montrouzieri</name>
    <dbReference type="NCBI Taxonomy" id="559131"/>
    <lineage>
        <taxon>Eukaryota</taxon>
        <taxon>Metazoa</taxon>
        <taxon>Ecdysozoa</taxon>
        <taxon>Arthropoda</taxon>
        <taxon>Hexapoda</taxon>
        <taxon>Insecta</taxon>
        <taxon>Pterygota</taxon>
        <taxon>Neoptera</taxon>
        <taxon>Endopterygota</taxon>
        <taxon>Coleoptera</taxon>
        <taxon>Polyphaga</taxon>
        <taxon>Cucujiformia</taxon>
        <taxon>Coccinelloidea</taxon>
        <taxon>Coccinellidae</taxon>
        <taxon>Scymninae</taxon>
        <taxon>Scymnini</taxon>
        <taxon>Cryptolaemus</taxon>
    </lineage>
</organism>
<dbReference type="FunFam" id="3.40.50.300:FF:000737">
    <property type="entry name" value="Bifunctional polynucleotide phosphatase/kinase"/>
    <property type="match status" value="1"/>
</dbReference>
<dbReference type="AlphaFoldDB" id="A0ABD2N762"/>
<accession>A0ABD2N762</accession>
<dbReference type="PANTHER" id="PTHR12083:SF9">
    <property type="entry name" value="BIFUNCTIONAL POLYNUCLEOTIDE PHOSPHATASE_KINASE"/>
    <property type="match status" value="1"/>
</dbReference>